<gene>
    <name evidence="6" type="ORF">GCM10011608_18260</name>
</gene>
<organism evidence="6 7">
    <name type="scientific">Micromonospora sonchi</name>
    <dbReference type="NCBI Taxonomy" id="1763543"/>
    <lineage>
        <taxon>Bacteria</taxon>
        <taxon>Bacillati</taxon>
        <taxon>Actinomycetota</taxon>
        <taxon>Actinomycetes</taxon>
        <taxon>Micromonosporales</taxon>
        <taxon>Micromonosporaceae</taxon>
        <taxon>Micromonospora</taxon>
    </lineage>
</organism>
<dbReference type="Pfam" id="PF13535">
    <property type="entry name" value="ATP-grasp_4"/>
    <property type="match status" value="1"/>
</dbReference>
<dbReference type="GO" id="GO:0005524">
    <property type="term" value="F:ATP binding"/>
    <property type="evidence" value="ECO:0007669"/>
    <property type="project" value="UniProtKB-UniRule"/>
</dbReference>
<name>A0A917TSB6_9ACTN</name>
<dbReference type="PROSITE" id="PS50975">
    <property type="entry name" value="ATP_GRASP"/>
    <property type="match status" value="1"/>
</dbReference>
<dbReference type="Proteomes" id="UP000608890">
    <property type="component" value="Unassembled WGS sequence"/>
</dbReference>
<evidence type="ECO:0000259" key="5">
    <source>
        <dbReference type="PROSITE" id="PS50975"/>
    </source>
</evidence>
<protein>
    <recommendedName>
        <fullName evidence="5">ATP-grasp domain-containing protein</fullName>
    </recommendedName>
</protein>
<evidence type="ECO:0000256" key="4">
    <source>
        <dbReference type="PROSITE-ProRule" id="PRU00409"/>
    </source>
</evidence>
<accession>A0A917TSB6</accession>
<reference evidence="6" key="1">
    <citation type="journal article" date="2014" name="Int. J. Syst. Evol. Microbiol.">
        <title>Complete genome sequence of Corynebacterium casei LMG S-19264T (=DSM 44701T), isolated from a smear-ripened cheese.</title>
        <authorList>
            <consortium name="US DOE Joint Genome Institute (JGI-PGF)"/>
            <person name="Walter F."/>
            <person name="Albersmeier A."/>
            <person name="Kalinowski J."/>
            <person name="Ruckert C."/>
        </authorList>
    </citation>
    <scope>NUCLEOTIDE SEQUENCE</scope>
    <source>
        <strain evidence="6">CGMCC 4.7312</strain>
    </source>
</reference>
<evidence type="ECO:0000313" key="6">
    <source>
        <dbReference type="EMBL" id="GGM34144.1"/>
    </source>
</evidence>
<dbReference type="EMBL" id="BMNB01000006">
    <property type="protein sequence ID" value="GGM34144.1"/>
    <property type="molecule type" value="Genomic_DNA"/>
</dbReference>
<dbReference type="InterPro" id="IPR052032">
    <property type="entry name" value="ATP-dep_AA_Ligase"/>
</dbReference>
<evidence type="ECO:0000256" key="3">
    <source>
        <dbReference type="ARBA" id="ARBA00022840"/>
    </source>
</evidence>
<dbReference type="GO" id="GO:0046872">
    <property type="term" value="F:metal ion binding"/>
    <property type="evidence" value="ECO:0007669"/>
    <property type="project" value="InterPro"/>
</dbReference>
<dbReference type="GO" id="GO:0016874">
    <property type="term" value="F:ligase activity"/>
    <property type="evidence" value="ECO:0007669"/>
    <property type="project" value="UniProtKB-KW"/>
</dbReference>
<dbReference type="AlphaFoldDB" id="A0A917TSB6"/>
<dbReference type="RefSeq" id="WP_189042463.1">
    <property type="nucleotide sequence ID" value="NZ_BMNB01000006.1"/>
</dbReference>
<comment type="caution">
    <text evidence="6">The sequence shown here is derived from an EMBL/GenBank/DDBJ whole genome shotgun (WGS) entry which is preliminary data.</text>
</comment>
<feature type="domain" description="ATP-grasp" evidence="5">
    <location>
        <begin position="125"/>
        <end position="326"/>
    </location>
</feature>
<keyword evidence="3 4" id="KW-0067">ATP-binding</keyword>
<keyword evidence="2 4" id="KW-0547">Nucleotide-binding</keyword>
<reference evidence="6" key="2">
    <citation type="submission" date="2020-09" db="EMBL/GenBank/DDBJ databases">
        <authorList>
            <person name="Sun Q."/>
            <person name="Zhou Y."/>
        </authorList>
    </citation>
    <scope>NUCLEOTIDE SEQUENCE</scope>
    <source>
        <strain evidence="6">CGMCC 4.7312</strain>
    </source>
</reference>
<dbReference type="PANTHER" id="PTHR43585">
    <property type="entry name" value="FUMIPYRROLE BIOSYNTHESIS PROTEIN C"/>
    <property type="match status" value="1"/>
</dbReference>
<dbReference type="SUPFAM" id="SSF56059">
    <property type="entry name" value="Glutathione synthetase ATP-binding domain-like"/>
    <property type="match status" value="1"/>
</dbReference>
<evidence type="ECO:0000313" key="7">
    <source>
        <dbReference type="Proteomes" id="UP000608890"/>
    </source>
</evidence>
<dbReference type="InterPro" id="IPR011761">
    <property type="entry name" value="ATP-grasp"/>
</dbReference>
<evidence type="ECO:0000256" key="2">
    <source>
        <dbReference type="ARBA" id="ARBA00022741"/>
    </source>
</evidence>
<sequence>MSTASALRANSGYLLVLGATMALRERAIVAAVRSFPGPIVTIAPTATTRAGKFFDHVIRGVSSDPAAALEAVRGFEKESGCVPAAVVPFIDGVLVAGLALAEHYGVPYLSRDAVVTSSINKNLMKDRLLAAGLATPRYRQVESVDAVHEAIAEFGLPCVIKPSAFGGSLGVRLIRAATDAPEAYEYVRTIIEQTAATFTVKNRSIQVEEFCALTDEVSVEVLNHRDRRVVLAVVDKSLGPEPYFAEIGHRVPSRYSDRPDVRELALASCAAIGLDRGLAHVEIRLAPGRDPQIIEVGARTAGDGILDLVERALGISPYELHVRSYLDQLDELALPGPATGVAAIATLKAPPGRITRIATPAVAHPAVSSYEVFAMPGQVSAAISANYLTREGYVECFWPDATPESVPSRAHLDIADQLATQIFEVVGEPAAG</sequence>
<evidence type="ECO:0000256" key="1">
    <source>
        <dbReference type="ARBA" id="ARBA00022598"/>
    </source>
</evidence>
<proteinExistence type="predicted"/>
<dbReference type="PANTHER" id="PTHR43585:SF2">
    <property type="entry name" value="ATP-GRASP ENZYME FSQD"/>
    <property type="match status" value="1"/>
</dbReference>
<keyword evidence="7" id="KW-1185">Reference proteome</keyword>
<keyword evidence="1" id="KW-0436">Ligase</keyword>
<dbReference type="Gene3D" id="3.30.470.20">
    <property type="entry name" value="ATP-grasp fold, B domain"/>
    <property type="match status" value="1"/>
</dbReference>